<evidence type="ECO:0000313" key="2">
    <source>
        <dbReference type="Proteomes" id="UP001302477"/>
    </source>
</evidence>
<reference evidence="1 2" key="1">
    <citation type="submission" date="2023-10" db="EMBL/GenBank/DDBJ databases">
        <title>Description of Microbulbifer bruguierae sp. nov., isolated from the sediments of mangrove plant Bruguiera sexangula and comparative genomic analyses of the genus Microbulbifer.</title>
        <authorList>
            <person name="Long M."/>
        </authorList>
    </citation>
    <scope>NUCLEOTIDE SEQUENCE [LARGE SCALE GENOMIC DNA]</scope>
    <source>
        <strain evidence="1 2">SPO729</strain>
    </source>
</reference>
<dbReference type="InterPro" id="IPR011059">
    <property type="entry name" value="Metal-dep_hydrolase_composite"/>
</dbReference>
<dbReference type="SUPFAM" id="SSF51556">
    <property type="entry name" value="Metallo-dependent hydrolases"/>
    <property type="match status" value="1"/>
</dbReference>
<dbReference type="PANTHER" id="PTHR11647:SF1">
    <property type="entry name" value="COLLAPSIN RESPONSE MEDIATOR PROTEIN"/>
    <property type="match status" value="1"/>
</dbReference>
<dbReference type="AlphaFoldDB" id="A0AAU0MZM2"/>
<dbReference type="KEGG" id="mpaf:R5R33_02065"/>
<dbReference type="EMBL" id="CP137555">
    <property type="protein sequence ID" value="WOX05948.1"/>
    <property type="molecule type" value="Genomic_DNA"/>
</dbReference>
<name>A0AAU0MZM2_9GAMM</name>
<gene>
    <name evidence="1" type="ORF">R5R33_02065</name>
</gene>
<dbReference type="Gene3D" id="3.20.20.140">
    <property type="entry name" value="Metal-dependent hydrolases"/>
    <property type="match status" value="1"/>
</dbReference>
<dbReference type="Proteomes" id="UP001302477">
    <property type="component" value="Chromosome"/>
</dbReference>
<proteinExistence type="predicted"/>
<accession>A0AAU0MZM2</accession>
<evidence type="ECO:0000313" key="1">
    <source>
        <dbReference type="EMBL" id="WOX05948.1"/>
    </source>
</evidence>
<dbReference type="PANTHER" id="PTHR11647">
    <property type="entry name" value="HYDRANTOINASE/DIHYDROPYRIMIDINASE FAMILY MEMBER"/>
    <property type="match status" value="1"/>
</dbReference>
<organism evidence="1 2">
    <name type="scientific">Microbulbifer pacificus</name>
    <dbReference type="NCBI Taxonomy" id="407164"/>
    <lineage>
        <taxon>Bacteria</taxon>
        <taxon>Pseudomonadati</taxon>
        <taxon>Pseudomonadota</taxon>
        <taxon>Gammaproteobacteria</taxon>
        <taxon>Cellvibrionales</taxon>
        <taxon>Microbulbiferaceae</taxon>
        <taxon>Microbulbifer</taxon>
    </lineage>
</organism>
<dbReference type="InterPro" id="IPR032466">
    <property type="entry name" value="Metal_Hydrolase"/>
</dbReference>
<keyword evidence="2" id="KW-1185">Reference proteome</keyword>
<dbReference type="RefSeq" id="WP_318954411.1">
    <property type="nucleotide sequence ID" value="NZ_CP137555.1"/>
</dbReference>
<dbReference type="SUPFAM" id="SSF51338">
    <property type="entry name" value="Composite domain of metallo-dependent hydrolases"/>
    <property type="match status" value="1"/>
</dbReference>
<protein>
    <submittedName>
        <fullName evidence="1">N-acyl-D-glutamate amidohydrolase</fullName>
    </submittedName>
</protein>
<sequence length="583" mass="65818">MHYDIIIRGGRVFDGCGNPAIFADVGITGGHVAAISESGLGDATAERDINANGHWVTPGFIDLHTHYDAEMIVSPSLSESVRHGVTTCFVGSCSISMIFSPPEDASDIFTRVESIPREYVLPILHQHKTWSDAKGYVEFLQQQPLGPNIASYMGHSDLRTAVMGLERAVSPKVTPSEEEMQRMETLLNEGLDQGLLGLSSMTNPWDKVDGDRHRSSALPSVYARWKEYRRLHKLLRQKDAILQSAPNLTTKINAVFFLFTSASLWFRRKLRTTLITLMDPKADPWLSSLTAMGANFFNRWLGANFRWQALPSPFEVYADGIDFIVFEEFPSGEIALHLQQDLQRNELFKTPSYREQFKNDYRKRFGGRVWHRDFGDAWIVDCPDETVVGKSVADVAKERNDHEVDTFLDLIIDHGRKLRWRTVIANHREHVVKRNITQPCALIGFSDAGAHLRNMAFYNFPLHVLKFSLQENPALTPEKAVWRCSGEIADWYNIDAGKLRVGDRADIAIIDPVALANADLQRYAEAPFEELGGLMRIVNRNDEVVRTVIINGRQVWDGQGFDPALGREQGVGQFLPRKNQQQG</sequence>
<dbReference type="GO" id="GO:0016812">
    <property type="term" value="F:hydrolase activity, acting on carbon-nitrogen (but not peptide) bonds, in cyclic amides"/>
    <property type="evidence" value="ECO:0007669"/>
    <property type="project" value="TreeGrafter"/>
</dbReference>
<dbReference type="InterPro" id="IPR050378">
    <property type="entry name" value="Metallo-dep_Hydrolases_sf"/>
</dbReference>
<dbReference type="GO" id="GO:0005829">
    <property type="term" value="C:cytosol"/>
    <property type="evidence" value="ECO:0007669"/>
    <property type="project" value="TreeGrafter"/>
</dbReference>